<evidence type="ECO:0000256" key="1">
    <source>
        <dbReference type="SAM" id="Phobius"/>
    </source>
</evidence>
<dbReference type="Proteomes" id="UP001320544">
    <property type="component" value="Chromosome"/>
</dbReference>
<reference evidence="2 3" key="1">
    <citation type="submission" date="2022-01" db="EMBL/GenBank/DDBJ databases">
        <title>Novel bile acid biosynthetic pathways are enriched in the microbiome of centenarians.</title>
        <authorList>
            <person name="Sato Y."/>
            <person name="Atarashi K."/>
            <person name="Plichta R.D."/>
            <person name="Arai Y."/>
            <person name="Sasajima S."/>
            <person name="Kearney M.S."/>
            <person name="Suda W."/>
            <person name="Takeshita K."/>
            <person name="Sasaki T."/>
            <person name="Okamoto S."/>
            <person name="Skelly N.A."/>
            <person name="Okamura Y."/>
            <person name="Vlamakis H."/>
            <person name="Li Y."/>
            <person name="Tanoue T."/>
            <person name="Takei H."/>
            <person name="Nittono H."/>
            <person name="Narushima S."/>
            <person name="Irie J."/>
            <person name="Itoh H."/>
            <person name="Moriya K."/>
            <person name="Sugiura Y."/>
            <person name="Suematsu M."/>
            <person name="Moritoki N."/>
            <person name="Shibata S."/>
            <person name="Littman R.D."/>
            <person name="Fischbach A.M."/>
            <person name="Uwamino Y."/>
            <person name="Inoue T."/>
            <person name="Honda A."/>
            <person name="Hattori M."/>
            <person name="Murai T."/>
            <person name="Xavier J.R."/>
            <person name="Hirose N."/>
            <person name="Honda K."/>
        </authorList>
    </citation>
    <scope>NUCLEOTIDE SEQUENCE [LARGE SCALE GENOMIC DNA]</scope>
    <source>
        <strain evidence="2 3">CE91-St30</strain>
    </source>
</reference>
<dbReference type="EMBL" id="AP025564">
    <property type="protein sequence ID" value="BDE95345.1"/>
    <property type="molecule type" value="Genomic_DNA"/>
</dbReference>
<keyword evidence="3" id="KW-1185">Reference proteome</keyword>
<name>A0ABN6ME38_9ACTN</name>
<evidence type="ECO:0000313" key="3">
    <source>
        <dbReference type="Proteomes" id="UP001320544"/>
    </source>
</evidence>
<proteinExistence type="predicted"/>
<sequence>MAGADAERAVATGVGEASASVVIAGKADSFVPSNRIDVSAAWAREHGFINRELVRVARKGDSRSAECCLVIAASDEDDDFASDAGCNTAKTTLRVMEVLGIDAQDRVCVSVRKHTSTLLVEHVAVQRIDKVREGCIALSEDLYRELGAIEDDLSSKRRHYYRLNHLATGALCYIPFDKIEVDESLAPKTMRLSRYQRTLLNLSVPPCTLDEVMRRLVDEAGVDAETKQRIIACYERAPQFVPESYEEQKTIRRDLRQCGYDAVQITASAFDESAHFLSGVPKAISGFVVGNSSILLKSCRPYDNDEGRDVVRLPRSAMVHLGIDESDKVILRHGKAKAKARALPIDSLERIRETNTIAREADIDPIVGIPAFMRRDLGVCDLDEAVLVERDTGYLFAKNLNAQFMPVLLFFLAVIQTGFLFGSVVLGYALLVSIIGLPLIAFIVFSEQRAKVK</sequence>
<keyword evidence="1" id="KW-0812">Transmembrane</keyword>
<feature type="transmembrane region" description="Helical" evidence="1">
    <location>
        <begin position="425"/>
        <end position="445"/>
    </location>
</feature>
<feature type="transmembrane region" description="Helical" evidence="1">
    <location>
        <begin position="400"/>
        <end position="419"/>
    </location>
</feature>
<evidence type="ECO:0000313" key="2">
    <source>
        <dbReference type="EMBL" id="BDE95345.1"/>
    </source>
</evidence>
<dbReference type="Gene3D" id="2.40.40.20">
    <property type="match status" value="1"/>
</dbReference>
<accession>A0ABN6ME38</accession>
<keyword evidence="1" id="KW-0472">Membrane</keyword>
<gene>
    <name evidence="2" type="ORF">CE91St30_06780</name>
</gene>
<keyword evidence="1" id="KW-1133">Transmembrane helix</keyword>
<organism evidence="2 3">
    <name type="scientific">Raoultibacter timonensis</name>
    <dbReference type="NCBI Taxonomy" id="1907662"/>
    <lineage>
        <taxon>Bacteria</taxon>
        <taxon>Bacillati</taxon>
        <taxon>Actinomycetota</taxon>
        <taxon>Coriobacteriia</taxon>
        <taxon>Eggerthellales</taxon>
        <taxon>Eggerthellaceae</taxon>
        <taxon>Raoultibacter</taxon>
    </lineage>
</organism>
<protein>
    <submittedName>
        <fullName evidence="2">Uncharacterized protein</fullName>
    </submittedName>
</protein>
<dbReference type="RefSeq" id="WP_244411751.1">
    <property type="nucleotide sequence ID" value="NZ_AP025564.1"/>
</dbReference>